<dbReference type="GeneID" id="70247845"/>
<dbReference type="InterPro" id="IPR008027">
    <property type="entry name" value="QCR9"/>
</dbReference>
<comment type="subunit">
    <text evidence="12">Component of the ubiquinol-cytochrome c oxidoreductase (cytochrome b-c1 complex, complex III, CIII), a multisubunit enzyme composed of 3 respiratory subunits cytochrome b, cytochrome c1 and Rieske protein, 2 core protein subunits, and additional low-molecular weight protein subunits.</text>
</comment>
<gene>
    <name evidence="13" type="ORF">BGW36DRAFT_391070</name>
</gene>
<evidence type="ECO:0000256" key="6">
    <source>
        <dbReference type="ARBA" id="ARBA00022792"/>
    </source>
</evidence>
<comment type="similarity">
    <text evidence="2 12">Belongs to the UQCR10/QCR9 family.</text>
</comment>
<evidence type="ECO:0000256" key="2">
    <source>
        <dbReference type="ARBA" id="ARBA00007856"/>
    </source>
</evidence>
<evidence type="ECO:0000313" key="14">
    <source>
        <dbReference type="Proteomes" id="UP001201262"/>
    </source>
</evidence>
<evidence type="ECO:0000256" key="7">
    <source>
        <dbReference type="ARBA" id="ARBA00022982"/>
    </source>
</evidence>
<evidence type="ECO:0000256" key="9">
    <source>
        <dbReference type="ARBA" id="ARBA00023128"/>
    </source>
</evidence>
<dbReference type="GO" id="GO:0045275">
    <property type="term" value="C:respiratory chain complex III"/>
    <property type="evidence" value="ECO:0007669"/>
    <property type="project" value="UniProtKB-UniRule"/>
</dbReference>
<comment type="function">
    <text evidence="12">Component of the ubiquinol-cytochrome c oxidoreductase, a multisubunit transmembrane complex that is part of the mitochondrial electron transport chain which drives oxidative phosphorylation. The complex plays an important role in the uptake of multiple carbon sources present in different host niches.</text>
</comment>
<dbReference type="Proteomes" id="UP001201262">
    <property type="component" value="Unassembled WGS sequence"/>
</dbReference>
<evidence type="ECO:0000256" key="5">
    <source>
        <dbReference type="ARBA" id="ARBA00022692"/>
    </source>
</evidence>
<evidence type="ECO:0000256" key="4">
    <source>
        <dbReference type="ARBA" id="ARBA00022660"/>
    </source>
</evidence>
<dbReference type="InterPro" id="IPR036656">
    <property type="entry name" value="QCR9_sf"/>
</dbReference>
<protein>
    <recommendedName>
        <fullName evidence="11 12">Complex III subunit 9</fullName>
    </recommendedName>
</protein>
<evidence type="ECO:0000313" key="13">
    <source>
        <dbReference type="EMBL" id="KAH8689550.1"/>
    </source>
</evidence>
<keyword evidence="8" id="KW-1133">Transmembrane helix</keyword>
<dbReference type="RefSeq" id="XP_046065904.1">
    <property type="nucleotide sequence ID" value="XM_046217558.1"/>
</dbReference>
<evidence type="ECO:0000256" key="8">
    <source>
        <dbReference type="ARBA" id="ARBA00022989"/>
    </source>
</evidence>
<evidence type="ECO:0000256" key="11">
    <source>
        <dbReference type="ARBA" id="ARBA00044247"/>
    </source>
</evidence>
<keyword evidence="3 12" id="KW-0813">Transport</keyword>
<dbReference type="GO" id="GO:0006122">
    <property type="term" value="P:mitochondrial electron transport, ubiquinol to cytochrome c"/>
    <property type="evidence" value="ECO:0007669"/>
    <property type="project" value="UniProtKB-UniRule"/>
</dbReference>
<evidence type="ECO:0000256" key="10">
    <source>
        <dbReference type="ARBA" id="ARBA00023136"/>
    </source>
</evidence>
<keyword evidence="14" id="KW-1185">Reference proteome</keyword>
<evidence type="ECO:0000256" key="1">
    <source>
        <dbReference type="ARBA" id="ARBA00004434"/>
    </source>
</evidence>
<keyword evidence="6 12" id="KW-0999">Mitochondrion inner membrane</keyword>
<name>A0AAD4PUM9_9EURO</name>
<dbReference type="Pfam" id="PF05365">
    <property type="entry name" value="UCR_UQCRX_QCR9"/>
    <property type="match status" value="1"/>
</dbReference>
<dbReference type="FunFam" id="1.20.5.260:FF:000001">
    <property type="entry name" value="Cytochrome b-c1 complex subunit 9"/>
    <property type="match status" value="1"/>
</dbReference>
<evidence type="ECO:0000256" key="3">
    <source>
        <dbReference type="ARBA" id="ARBA00022448"/>
    </source>
</evidence>
<accession>A0AAD4PUM9</accession>
<dbReference type="GO" id="GO:0005743">
    <property type="term" value="C:mitochondrial inner membrane"/>
    <property type="evidence" value="ECO:0007669"/>
    <property type="project" value="UniProtKB-SubCell"/>
</dbReference>
<dbReference type="SUPFAM" id="SSF81514">
    <property type="entry name" value="Subunit X (non-heme 7 kDa protein) of cytochrome bc1 complex (Ubiquinol-cytochrome c reductase)"/>
    <property type="match status" value="1"/>
</dbReference>
<dbReference type="PANTHER" id="PTHR12980">
    <property type="entry name" value="UBIQUINOL-CYTOCHROME C REDUCTASE COMPLEX, SUBUNIT X"/>
    <property type="match status" value="1"/>
</dbReference>
<dbReference type="Gene3D" id="1.20.5.260">
    <property type="entry name" value="Cytochrome b-c1 complex subunit 9"/>
    <property type="match status" value="1"/>
</dbReference>
<keyword evidence="9 12" id="KW-0496">Mitochondrion</keyword>
<keyword evidence="10" id="KW-0472">Membrane</keyword>
<keyword evidence="4 12" id="KW-0679">Respiratory chain</keyword>
<dbReference type="EMBL" id="JAJTJA010000015">
    <property type="protein sequence ID" value="KAH8689550.1"/>
    <property type="molecule type" value="Genomic_DNA"/>
</dbReference>
<keyword evidence="5" id="KW-0812">Transmembrane</keyword>
<sequence length="68" mass="7966">MAGLSNAIYRTFFQRNAVYLTSIFAGAFAFEIAFDSVSNKVWDSINRGRQWKDIRHLYIQKAEEEDEE</sequence>
<proteinExistence type="inferred from homology"/>
<comment type="subcellular location">
    <subcellularLocation>
        <location evidence="1 12">Mitochondrion inner membrane</location>
        <topology evidence="1 12">Single-pass membrane protein</topology>
    </subcellularLocation>
</comment>
<organism evidence="13 14">
    <name type="scientific">Talaromyces proteolyticus</name>
    <dbReference type="NCBI Taxonomy" id="1131652"/>
    <lineage>
        <taxon>Eukaryota</taxon>
        <taxon>Fungi</taxon>
        <taxon>Dikarya</taxon>
        <taxon>Ascomycota</taxon>
        <taxon>Pezizomycotina</taxon>
        <taxon>Eurotiomycetes</taxon>
        <taxon>Eurotiomycetidae</taxon>
        <taxon>Eurotiales</taxon>
        <taxon>Trichocomaceae</taxon>
        <taxon>Talaromyces</taxon>
        <taxon>Talaromyces sect. Bacilispori</taxon>
    </lineage>
</organism>
<comment type="caution">
    <text evidence="13">The sequence shown here is derived from an EMBL/GenBank/DDBJ whole genome shotgun (WGS) entry which is preliminary data.</text>
</comment>
<dbReference type="AlphaFoldDB" id="A0AAD4PUM9"/>
<reference evidence="13" key="1">
    <citation type="submission" date="2021-12" db="EMBL/GenBank/DDBJ databases">
        <title>Convergent genome expansion in fungi linked to evolution of root-endophyte symbiosis.</title>
        <authorList>
            <consortium name="DOE Joint Genome Institute"/>
            <person name="Ke Y.-H."/>
            <person name="Bonito G."/>
            <person name="Liao H.-L."/>
            <person name="Looney B."/>
            <person name="Rojas-Flechas A."/>
            <person name="Nash J."/>
            <person name="Hameed K."/>
            <person name="Schadt C."/>
            <person name="Martin F."/>
            <person name="Crous P.W."/>
            <person name="Miettinen O."/>
            <person name="Magnuson J.K."/>
            <person name="Labbe J."/>
            <person name="Jacobson D."/>
            <person name="Doktycz M.J."/>
            <person name="Veneault-Fourrey C."/>
            <person name="Kuo A."/>
            <person name="Mondo S."/>
            <person name="Calhoun S."/>
            <person name="Riley R."/>
            <person name="Ohm R."/>
            <person name="LaButti K."/>
            <person name="Andreopoulos B."/>
            <person name="Pangilinan J."/>
            <person name="Nolan M."/>
            <person name="Tritt A."/>
            <person name="Clum A."/>
            <person name="Lipzen A."/>
            <person name="Daum C."/>
            <person name="Barry K."/>
            <person name="Grigoriev I.V."/>
            <person name="Vilgalys R."/>
        </authorList>
    </citation>
    <scope>NUCLEOTIDE SEQUENCE</scope>
    <source>
        <strain evidence="13">PMI_201</strain>
    </source>
</reference>
<dbReference type="PANTHER" id="PTHR12980:SF0">
    <property type="entry name" value="CYTOCHROME B-C1 COMPLEX SUBUNIT 9"/>
    <property type="match status" value="1"/>
</dbReference>
<evidence type="ECO:0000256" key="12">
    <source>
        <dbReference type="RuleBase" id="RU368056"/>
    </source>
</evidence>
<keyword evidence="7 12" id="KW-0249">Electron transport</keyword>